<accession>Q4RCR2</accession>
<reference evidence="1" key="1">
    <citation type="journal article" date="2004" name="Nature">
        <title>Genome duplication in the teleost fish Tetraodon nigroviridis reveals the early vertebrate proto-karyotype.</title>
        <authorList>
            <person name="Jaillon O."/>
            <person name="Aury J.-M."/>
            <person name="Brunet F."/>
            <person name="Petit J.-L."/>
            <person name="Stange-Thomann N."/>
            <person name="Mauceli E."/>
            <person name="Bouneau L."/>
            <person name="Fischer C."/>
            <person name="Ozouf-Costaz C."/>
            <person name="Bernot A."/>
            <person name="Nicaud S."/>
            <person name="Jaffe D."/>
            <person name="Fisher S."/>
            <person name="Lutfalla G."/>
            <person name="Dossat C."/>
            <person name="Segurens B."/>
            <person name="Dasilva C."/>
            <person name="Salanoubat M."/>
            <person name="Levy M."/>
            <person name="Boudet N."/>
            <person name="Castellano S."/>
            <person name="Anthouard V."/>
            <person name="Jubin C."/>
            <person name="Castelli V."/>
            <person name="Katinka M."/>
            <person name="Vacherie B."/>
            <person name="Biemont C."/>
            <person name="Skalli Z."/>
            <person name="Cattolico L."/>
            <person name="Poulain J."/>
            <person name="De Berardinis V."/>
            <person name="Cruaud C."/>
            <person name="Duprat S."/>
            <person name="Brottier P."/>
            <person name="Coutanceau J.-P."/>
            <person name="Gouzy J."/>
            <person name="Parra G."/>
            <person name="Lardier G."/>
            <person name="Chapple C."/>
            <person name="McKernan K.J."/>
            <person name="McEwan P."/>
            <person name="Bosak S."/>
            <person name="Kellis M."/>
            <person name="Volff J.-N."/>
            <person name="Guigo R."/>
            <person name="Zody M.C."/>
            <person name="Mesirov J."/>
            <person name="Lindblad-Toh K."/>
            <person name="Birren B."/>
            <person name="Nusbaum C."/>
            <person name="Kahn D."/>
            <person name="Robinson-Rechavi M."/>
            <person name="Laudet V."/>
            <person name="Schachter V."/>
            <person name="Quetier F."/>
            <person name="Saurin W."/>
            <person name="Scarpelli C."/>
            <person name="Wincker P."/>
            <person name="Lander E.S."/>
            <person name="Weissenbach J."/>
            <person name="Roest Crollius H."/>
        </authorList>
    </citation>
    <scope>NUCLEOTIDE SEQUENCE [LARGE SCALE GENOMIC DNA]</scope>
</reference>
<proteinExistence type="predicted"/>
<organism evidence="1">
    <name type="scientific">Tetraodon nigroviridis</name>
    <name type="common">Spotted green pufferfish</name>
    <name type="synonym">Chelonodon nigroviridis</name>
    <dbReference type="NCBI Taxonomy" id="99883"/>
    <lineage>
        <taxon>Eukaryota</taxon>
        <taxon>Metazoa</taxon>
        <taxon>Chordata</taxon>
        <taxon>Craniata</taxon>
        <taxon>Vertebrata</taxon>
        <taxon>Euteleostomi</taxon>
        <taxon>Actinopterygii</taxon>
        <taxon>Neopterygii</taxon>
        <taxon>Teleostei</taxon>
        <taxon>Neoteleostei</taxon>
        <taxon>Acanthomorphata</taxon>
        <taxon>Eupercaria</taxon>
        <taxon>Tetraodontiformes</taxon>
        <taxon>Tetradontoidea</taxon>
        <taxon>Tetraodontidae</taxon>
        <taxon>Tetraodon</taxon>
    </lineage>
</organism>
<dbReference type="GO" id="GO:0032878">
    <property type="term" value="P:regulation of establishment or maintenance of cell polarity"/>
    <property type="evidence" value="ECO:0007669"/>
    <property type="project" value="TreeGrafter"/>
</dbReference>
<feature type="non-terminal residue" evidence="1">
    <location>
        <position position="36"/>
    </location>
</feature>
<dbReference type="GO" id="GO:0051294">
    <property type="term" value="P:establishment of spindle orientation"/>
    <property type="evidence" value="ECO:0007669"/>
    <property type="project" value="TreeGrafter"/>
</dbReference>
<dbReference type="EMBL" id="CAAE01018243">
    <property type="protein sequence ID" value="CAG13821.1"/>
    <property type="molecule type" value="Genomic_DNA"/>
</dbReference>
<comment type="caution">
    <text evidence="1">The sequence shown here is derived from an EMBL/GenBank/DDBJ whole genome shotgun (WGS) entry which is preliminary data.</text>
</comment>
<name>Q4RCR2_TETNG</name>
<gene>
    <name evidence="1" type="ORF">GSTENG00037052001</name>
</gene>
<protein>
    <submittedName>
        <fullName evidence="1">(spotted green pufferfish) hypothetical protein</fullName>
    </submittedName>
</protein>
<dbReference type="GO" id="GO:0030864">
    <property type="term" value="C:cortical actin cytoskeleton"/>
    <property type="evidence" value="ECO:0007669"/>
    <property type="project" value="TreeGrafter"/>
</dbReference>
<dbReference type="GO" id="GO:0008593">
    <property type="term" value="P:regulation of Notch signaling pathway"/>
    <property type="evidence" value="ECO:0007669"/>
    <property type="project" value="TreeGrafter"/>
</dbReference>
<dbReference type="AlphaFoldDB" id="Q4RCR2"/>
<dbReference type="GO" id="GO:0006893">
    <property type="term" value="P:Golgi to plasma membrane transport"/>
    <property type="evidence" value="ECO:0007669"/>
    <property type="project" value="TreeGrafter"/>
</dbReference>
<dbReference type="GO" id="GO:0045159">
    <property type="term" value="F:myosin II binding"/>
    <property type="evidence" value="ECO:0007669"/>
    <property type="project" value="TreeGrafter"/>
</dbReference>
<evidence type="ECO:0000313" key="1">
    <source>
        <dbReference type="EMBL" id="CAG13821.1"/>
    </source>
</evidence>
<feature type="non-terminal residue" evidence="1">
    <location>
        <position position="1"/>
    </location>
</feature>
<dbReference type="GO" id="GO:0030866">
    <property type="term" value="P:cortical actin cytoskeleton organization"/>
    <property type="evidence" value="ECO:0007669"/>
    <property type="project" value="TreeGrafter"/>
</dbReference>
<dbReference type="GO" id="GO:0005886">
    <property type="term" value="C:plasma membrane"/>
    <property type="evidence" value="ECO:0007669"/>
    <property type="project" value="TreeGrafter"/>
</dbReference>
<sequence>QTVEHGFPHQPSALSYSPSLELLAIGTRSGAIKLYP</sequence>
<reference evidence="1" key="2">
    <citation type="submission" date="2004-02" db="EMBL/GenBank/DDBJ databases">
        <authorList>
            <consortium name="Genoscope"/>
            <consortium name="Whitehead Institute Centre for Genome Research"/>
        </authorList>
    </citation>
    <scope>NUCLEOTIDE SEQUENCE</scope>
</reference>
<dbReference type="GO" id="GO:0005096">
    <property type="term" value="F:GTPase activator activity"/>
    <property type="evidence" value="ECO:0007669"/>
    <property type="project" value="TreeGrafter"/>
</dbReference>
<dbReference type="PANTHER" id="PTHR10241:SF20">
    <property type="entry name" value="LLGL SCRIBBLE CELL POLARITY COMPLEX COMPONENT 2"/>
    <property type="match status" value="1"/>
</dbReference>
<dbReference type="OrthoDB" id="19944at2759"/>
<dbReference type="KEGG" id="tng:GSTEN00037052G001"/>
<dbReference type="PANTHER" id="PTHR10241">
    <property type="entry name" value="LETHAL 2 GIANT LARVAE PROTEIN"/>
    <property type="match status" value="1"/>
</dbReference>